<feature type="domain" description="CENP-T/Histone H4 histone fold" evidence="7">
    <location>
        <begin position="724"/>
        <end position="806"/>
    </location>
</feature>
<protein>
    <submittedName>
        <fullName evidence="8">Centromere protein T</fullName>
    </submittedName>
</protein>
<name>A0A3B3CT58_ORYME</name>
<feature type="compositionally biased region" description="Acidic residues" evidence="6">
    <location>
        <begin position="619"/>
        <end position="653"/>
    </location>
</feature>
<dbReference type="Gene3D" id="1.10.20.10">
    <property type="entry name" value="Histone, subunit A"/>
    <property type="match status" value="1"/>
</dbReference>
<dbReference type="GO" id="GO:0046982">
    <property type="term" value="F:protein heterodimerization activity"/>
    <property type="evidence" value="ECO:0007669"/>
    <property type="project" value="InterPro"/>
</dbReference>
<dbReference type="GO" id="GO:0003677">
    <property type="term" value="F:DNA binding"/>
    <property type="evidence" value="ECO:0007669"/>
    <property type="project" value="InterPro"/>
</dbReference>
<feature type="compositionally biased region" description="Polar residues" evidence="6">
    <location>
        <begin position="25"/>
        <end position="42"/>
    </location>
</feature>
<evidence type="ECO:0000313" key="9">
    <source>
        <dbReference type="Proteomes" id="UP000261560"/>
    </source>
</evidence>
<keyword evidence="4" id="KW-0158">Chromosome</keyword>
<dbReference type="GO" id="GO:0007059">
    <property type="term" value="P:chromosome segregation"/>
    <property type="evidence" value="ECO:0007669"/>
    <property type="project" value="TreeGrafter"/>
</dbReference>
<dbReference type="InterPro" id="IPR035425">
    <property type="entry name" value="CENP-T/H4_C"/>
</dbReference>
<evidence type="ECO:0000256" key="3">
    <source>
        <dbReference type="ARBA" id="ARBA00010137"/>
    </source>
</evidence>
<sequence>MDITENISARVLLRRILVDEPPRTPITSSAPQEPGSSRSSPRLKQKRLEAQTPQDIVRRSLRQKIRESISRRSLPPIKRRTASIRNTNASAASSMLISDGETPRHLLRNILQTEPVKSPIVHKRSPDKEPESSSSDDAITKTRPSIELSGLDLPDLTFRNAESTIKVLGRKRPRRSLNVTAFEKRLKKDDDDEEPENVTGEPSSLSLSSSTSLSLKTPFVDIQTEKKAGLRRRVSSRRKLTEEEFGAAIDEQQIGGVHRSVLAEKTQSDTAHTEGFTLGLSKFDEPDITADIVTCSTALYNQPDAMTSNFSVIANQDKSTVMASPLQREDEQNFLRKDESASEVEAEAVTKPEQVGEEGSGEDQSGESDSQSDAAPGLSEPEEDEGAAGSQTEGEMADIQSEDVETSSQGEEEAAAPDMQTEEEEEHPADSQTEEEERRPADSQTEEGEAESQSTVDSSQSDQEHADPRPPSDEDDRIGTDVADFQDEAIGPSENVEAGSSSEEDENAEEEVEEEEEEPGGLEHISRRANATSGRFIVAALDEEEDLAQNTAAGRSLPESKPNASLEVGSPDSSPPHSLKSEEAEPAEQQQDVSGSKNKSVAEKEESFHLLGLTQHIEDDQEKMDSPPEEAPDQDAAEQEEEWEDNDDDGEEEFSGKTPAFVKEKRTFYQPDSPTLTPVSKKVQLSVTNEVVPPAKPKQARRNKTKVSTGKPVLSKNYLMSVFRHFSKTKVSSDVFPVLNDIMDTFFDRMAQDLETYAAHAKRKTIEVEDAILLLRRQGHVNDKVPVEVLIEKYLRMEQRKLLIPIATSGNVVVPKKRRGQTASIWCVRMQMDVRARR</sequence>
<evidence type="ECO:0000313" key="8">
    <source>
        <dbReference type="Ensembl" id="ENSOMEP00000020299.1"/>
    </source>
</evidence>
<evidence type="ECO:0000256" key="5">
    <source>
        <dbReference type="ARBA" id="ARBA00023242"/>
    </source>
</evidence>
<dbReference type="GO" id="GO:0000278">
    <property type="term" value="P:mitotic cell cycle"/>
    <property type="evidence" value="ECO:0007669"/>
    <property type="project" value="TreeGrafter"/>
</dbReference>
<dbReference type="PANTHER" id="PTHR46904:SF1">
    <property type="entry name" value="CENTROMERE PROTEIN T"/>
    <property type="match status" value="1"/>
</dbReference>
<feature type="region of interest" description="Disordered" evidence="6">
    <location>
        <begin position="186"/>
        <end position="210"/>
    </location>
</feature>
<feature type="region of interest" description="Disordered" evidence="6">
    <location>
        <begin position="547"/>
        <end position="663"/>
    </location>
</feature>
<keyword evidence="5" id="KW-0539">Nucleus</keyword>
<dbReference type="Pfam" id="PF15511">
    <property type="entry name" value="CENP-T_C"/>
    <property type="match status" value="1"/>
</dbReference>
<dbReference type="STRING" id="30732.ENSOMEP00000020299"/>
<dbReference type="InterPro" id="IPR028255">
    <property type="entry name" value="CENP-T"/>
</dbReference>
<evidence type="ECO:0000256" key="2">
    <source>
        <dbReference type="ARBA" id="ARBA00004286"/>
    </source>
</evidence>
<keyword evidence="9" id="KW-1185">Reference proteome</keyword>
<evidence type="ECO:0000259" key="7">
    <source>
        <dbReference type="Pfam" id="PF15511"/>
    </source>
</evidence>
<feature type="compositionally biased region" description="Polar residues" evidence="6">
    <location>
        <begin position="588"/>
        <end position="599"/>
    </location>
</feature>
<feature type="compositionally biased region" description="Basic and acidic residues" evidence="6">
    <location>
        <begin position="327"/>
        <end position="340"/>
    </location>
</feature>
<feature type="compositionally biased region" description="Acidic residues" evidence="6">
    <location>
        <begin position="400"/>
        <end position="435"/>
    </location>
</feature>
<dbReference type="AlphaFoldDB" id="A0A3B3CT58"/>
<dbReference type="SUPFAM" id="SSF47113">
    <property type="entry name" value="Histone-fold"/>
    <property type="match status" value="1"/>
</dbReference>
<dbReference type="GO" id="GO:0051382">
    <property type="term" value="P:kinetochore assembly"/>
    <property type="evidence" value="ECO:0007669"/>
    <property type="project" value="InterPro"/>
</dbReference>
<feature type="compositionally biased region" description="Acidic residues" evidence="6">
    <location>
        <begin position="355"/>
        <end position="366"/>
    </location>
</feature>
<dbReference type="GO" id="GO:0005634">
    <property type="term" value="C:nucleus"/>
    <property type="evidence" value="ECO:0007669"/>
    <property type="project" value="UniProtKB-SubCell"/>
</dbReference>
<dbReference type="Ensembl" id="ENSOMET00000029737.1">
    <property type="protein sequence ID" value="ENSOMEP00000020299.1"/>
    <property type="gene ID" value="ENSOMEG00000022139.1"/>
</dbReference>
<feature type="region of interest" description="Disordered" evidence="6">
    <location>
        <begin position="22"/>
        <end position="86"/>
    </location>
</feature>
<proteinExistence type="inferred from homology"/>
<organism evidence="8 9">
    <name type="scientific">Oryzias melastigma</name>
    <name type="common">Marine medaka</name>
    <dbReference type="NCBI Taxonomy" id="30732"/>
    <lineage>
        <taxon>Eukaryota</taxon>
        <taxon>Metazoa</taxon>
        <taxon>Chordata</taxon>
        <taxon>Craniata</taxon>
        <taxon>Vertebrata</taxon>
        <taxon>Euteleostomi</taxon>
        <taxon>Actinopterygii</taxon>
        <taxon>Neopterygii</taxon>
        <taxon>Teleostei</taxon>
        <taxon>Neoteleostei</taxon>
        <taxon>Acanthomorphata</taxon>
        <taxon>Ovalentaria</taxon>
        <taxon>Atherinomorphae</taxon>
        <taxon>Beloniformes</taxon>
        <taxon>Adrianichthyidae</taxon>
        <taxon>Oryziinae</taxon>
        <taxon>Oryzias</taxon>
    </lineage>
</organism>
<evidence type="ECO:0000256" key="1">
    <source>
        <dbReference type="ARBA" id="ARBA00004123"/>
    </source>
</evidence>
<accession>A0A3B3CT58</accession>
<feature type="region of interest" description="Disordered" evidence="6">
    <location>
        <begin position="323"/>
        <end position="530"/>
    </location>
</feature>
<reference evidence="8" key="2">
    <citation type="submission" date="2025-09" db="UniProtKB">
        <authorList>
            <consortium name="Ensembl"/>
        </authorList>
    </citation>
    <scope>IDENTIFICATION</scope>
</reference>
<dbReference type="CDD" id="cd22920">
    <property type="entry name" value="HFD_CENP-T"/>
    <property type="match status" value="1"/>
</dbReference>
<dbReference type="InterPro" id="IPR009072">
    <property type="entry name" value="Histone-fold"/>
</dbReference>
<dbReference type="PANTHER" id="PTHR46904">
    <property type="entry name" value="CENTROMERE PROTEIN T"/>
    <property type="match status" value="1"/>
</dbReference>
<comment type="similarity">
    <text evidence="3">Belongs to the CENP-T/CNN1 family.</text>
</comment>
<dbReference type="GeneTree" id="ENSGT00390000003044"/>
<feature type="compositionally biased region" description="Low complexity" evidence="6">
    <location>
        <begin position="452"/>
        <end position="461"/>
    </location>
</feature>
<dbReference type="PaxDb" id="30732-ENSOMEP00000020299"/>
<evidence type="ECO:0000256" key="6">
    <source>
        <dbReference type="SAM" id="MobiDB-lite"/>
    </source>
</evidence>
<feature type="compositionally biased region" description="Acidic residues" evidence="6">
    <location>
        <begin position="502"/>
        <end position="520"/>
    </location>
</feature>
<feature type="compositionally biased region" description="Basic and acidic residues" evidence="6">
    <location>
        <begin position="462"/>
        <end position="472"/>
    </location>
</feature>
<comment type="subcellular location">
    <subcellularLocation>
        <location evidence="2">Chromosome</location>
    </subcellularLocation>
    <subcellularLocation>
        <location evidence="1">Nucleus</location>
    </subcellularLocation>
</comment>
<feature type="region of interest" description="Disordered" evidence="6">
    <location>
        <begin position="114"/>
        <end position="146"/>
    </location>
</feature>
<reference evidence="8" key="1">
    <citation type="submission" date="2025-08" db="UniProtKB">
        <authorList>
            <consortium name="Ensembl"/>
        </authorList>
    </citation>
    <scope>IDENTIFICATION</scope>
</reference>
<dbReference type="Proteomes" id="UP000261560">
    <property type="component" value="Unplaced"/>
</dbReference>
<dbReference type="GO" id="GO:0000776">
    <property type="term" value="C:kinetochore"/>
    <property type="evidence" value="ECO:0007669"/>
    <property type="project" value="InterPro"/>
</dbReference>
<evidence type="ECO:0000256" key="4">
    <source>
        <dbReference type="ARBA" id="ARBA00022454"/>
    </source>
</evidence>